<dbReference type="Pfam" id="PF00078">
    <property type="entry name" value="RVT_1"/>
    <property type="match status" value="1"/>
</dbReference>
<evidence type="ECO:0000313" key="3">
    <source>
        <dbReference type="Proteomes" id="UP000310636"/>
    </source>
</evidence>
<name>A0A4S4C4Q9_9BACL</name>
<feature type="domain" description="Reverse transcriptase" evidence="1">
    <location>
        <begin position="83"/>
        <end position="240"/>
    </location>
</feature>
<dbReference type="CDD" id="cd01651">
    <property type="entry name" value="RT_G2_intron"/>
    <property type="match status" value="1"/>
</dbReference>
<dbReference type="AlphaFoldDB" id="A0A4S4C4Q9"/>
<keyword evidence="2" id="KW-0548">Nucleotidyltransferase</keyword>
<accession>A0A4S4C4Q9</accession>
<evidence type="ECO:0000313" key="2">
    <source>
        <dbReference type="EMBL" id="THF82719.1"/>
    </source>
</evidence>
<gene>
    <name evidence="2" type="ORF">E6C55_06565</name>
</gene>
<dbReference type="SUPFAM" id="SSF56672">
    <property type="entry name" value="DNA/RNA polymerases"/>
    <property type="match status" value="1"/>
</dbReference>
<dbReference type="OrthoDB" id="9793236at2"/>
<organism evidence="2 3">
    <name type="scientific">Cohnella fermenti</name>
    <dbReference type="NCBI Taxonomy" id="2565925"/>
    <lineage>
        <taxon>Bacteria</taxon>
        <taxon>Bacillati</taxon>
        <taxon>Bacillota</taxon>
        <taxon>Bacilli</taxon>
        <taxon>Bacillales</taxon>
        <taxon>Paenibacillaceae</taxon>
        <taxon>Cohnella</taxon>
    </lineage>
</organism>
<proteinExistence type="predicted"/>
<keyword evidence="3" id="KW-1185">Reference proteome</keyword>
<dbReference type="InterPro" id="IPR051083">
    <property type="entry name" value="GrpII_Intron_Splice-Mob/Def"/>
</dbReference>
<dbReference type="InterPro" id="IPR043502">
    <property type="entry name" value="DNA/RNA_pol_sf"/>
</dbReference>
<sequence>MNAVKSANDAKEKARQLQSTLYLVAKANPKRRFHALYDKVFREDVLLEAWERVKANRGSGGIDGVTIGFIKQEYGEQRFLEEIGKQLREGMYYPQAVRRHEIPKADGKLRPLGIPTVRDRVVQMATKMVIEPIFEADFKACSYGFRPKRDAKGAIRCIQQTIRKGVSWVVDVDIRGYFDNIPHDKLMTLIRQRISDRRILKLIGQWLKSGFVKDGQLHKTEIGSPQGGLCKALHNPPYEK</sequence>
<keyword evidence="2" id="KW-0695">RNA-directed DNA polymerase</keyword>
<dbReference type="PANTHER" id="PTHR34047:SF8">
    <property type="entry name" value="PROTEIN YKFC"/>
    <property type="match status" value="1"/>
</dbReference>
<dbReference type="InterPro" id="IPR000477">
    <property type="entry name" value="RT_dom"/>
</dbReference>
<dbReference type="PROSITE" id="PS50878">
    <property type="entry name" value="RT_POL"/>
    <property type="match status" value="1"/>
</dbReference>
<dbReference type="EMBL" id="SSOB01000006">
    <property type="protein sequence ID" value="THF82719.1"/>
    <property type="molecule type" value="Genomic_DNA"/>
</dbReference>
<dbReference type="Proteomes" id="UP000310636">
    <property type="component" value="Unassembled WGS sequence"/>
</dbReference>
<comment type="caution">
    <text evidence="2">The sequence shown here is derived from an EMBL/GenBank/DDBJ whole genome shotgun (WGS) entry which is preliminary data.</text>
</comment>
<dbReference type="GO" id="GO:0003964">
    <property type="term" value="F:RNA-directed DNA polymerase activity"/>
    <property type="evidence" value="ECO:0007669"/>
    <property type="project" value="UniProtKB-KW"/>
</dbReference>
<dbReference type="PANTHER" id="PTHR34047">
    <property type="entry name" value="NUCLEAR INTRON MATURASE 1, MITOCHONDRIAL-RELATED"/>
    <property type="match status" value="1"/>
</dbReference>
<dbReference type="RefSeq" id="WP_136368980.1">
    <property type="nucleotide sequence ID" value="NZ_SSOB01000006.1"/>
</dbReference>
<evidence type="ECO:0000259" key="1">
    <source>
        <dbReference type="PROSITE" id="PS50878"/>
    </source>
</evidence>
<keyword evidence="2" id="KW-0808">Transferase</keyword>
<reference evidence="2 3" key="1">
    <citation type="submission" date="2019-04" db="EMBL/GenBank/DDBJ databases">
        <title>Cohnella sp. nov. isolated from preserved vegetables.</title>
        <authorList>
            <person name="Lin S.-Y."/>
            <person name="Hung M.-H."/>
            <person name="Young C.-C."/>
        </authorList>
    </citation>
    <scope>NUCLEOTIDE SEQUENCE [LARGE SCALE GENOMIC DNA]</scope>
    <source>
        <strain evidence="2 3">CC-MHH1044</strain>
    </source>
</reference>
<protein>
    <submittedName>
        <fullName evidence="2">Group II intron reverse transcriptase/maturase</fullName>
    </submittedName>
</protein>